<dbReference type="Proteomes" id="UP000541426">
    <property type="component" value="Unassembled WGS sequence"/>
</dbReference>
<evidence type="ECO:0000256" key="6">
    <source>
        <dbReference type="ARBA" id="ARBA00022989"/>
    </source>
</evidence>
<evidence type="ECO:0000256" key="11">
    <source>
        <dbReference type="PIRNR" id="PIRNR002869"/>
    </source>
</evidence>
<evidence type="ECO:0000256" key="8">
    <source>
        <dbReference type="ARBA" id="ARBA00060041"/>
    </source>
</evidence>
<evidence type="ECO:0000313" key="12">
    <source>
        <dbReference type="EMBL" id="MBB3986456.1"/>
    </source>
</evidence>
<dbReference type="UniPathway" id="UPA00219"/>
<evidence type="ECO:0000256" key="4">
    <source>
        <dbReference type="ARBA" id="ARBA00022960"/>
    </source>
</evidence>
<evidence type="ECO:0000256" key="2">
    <source>
        <dbReference type="ARBA" id="ARBA00022475"/>
    </source>
</evidence>
<sequence length="517" mass="55462">MKPIRLITGILTVGFWTLASRFLGLARDILIATMIGPGPLMDAFVAAFRLPNMFRRFFAEGAFNAAFVPMYSKKVEAEEDPQKFARDAFNGLALVLLMLTGLALVFMPVLVWATAGGFAGDERFDLTIAFGRVTFPYILLISLAALFSGALNAMGRFAAAAAAPVLLNIFIVTALVLGPRYLGGDAIWWLIWCIPLGGVAQLVLVWIAAERAGLKIRPGRPRLTSDIKRLTRIAIPAALAGGVMQVNLLVGQQVASHFDKAVSWLFNADRLYQLPLGVVGIAIGIVLLPDLSRRLKAEDHAGGRMAFSRAGELSLALTVPCAVALVVIPYPLVSVLFEHGRTGPEDARAMSLAVAIYGLGLPAFVLQKVLQPLYFAREDTRSPFRYAVWSMAVNAVAAIGLAPVIGWIAPAIATTLAGWTMVLQLAFGARRMGDVARFDARFYSRLMRILAACAVMGAALYGGQVAMQPWLAQPVARVPALLALIALGSVVYGLAGQLLGAFSLSEIKSIVRRRSAS</sequence>
<feature type="transmembrane region" description="Helical" evidence="10">
    <location>
        <begin position="271"/>
        <end position="292"/>
    </location>
</feature>
<proteinExistence type="inferred from homology"/>
<evidence type="ECO:0000256" key="10">
    <source>
        <dbReference type="HAMAP-Rule" id="MF_02078"/>
    </source>
</evidence>
<keyword evidence="10" id="KW-0997">Cell inner membrane</keyword>
<keyword evidence="3 10" id="KW-0812">Transmembrane</keyword>
<dbReference type="GO" id="GO:0005886">
    <property type="term" value="C:plasma membrane"/>
    <property type="evidence" value="ECO:0007669"/>
    <property type="project" value="UniProtKB-SubCell"/>
</dbReference>
<dbReference type="NCBIfam" id="TIGR01695">
    <property type="entry name" value="murJ_mviN"/>
    <property type="match status" value="1"/>
</dbReference>
<dbReference type="GO" id="GO:0071555">
    <property type="term" value="P:cell wall organization"/>
    <property type="evidence" value="ECO:0007669"/>
    <property type="project" value="UniProtKB-UniRule"/>
</dbReference>
<feature type="transmembrane region" description="Helical" evidence="10">
    <location>
        <begin position="29"/>
        <end position="48"/>
    </location>
</feature>
<accession>A0A7W6DRM1</accession>
<dbReference type="EMBL" id="JACIEJ010000006">
    <property type="protein sequence ID" value="MBB3986456.1"/>
    <property type="molecule type" value="Genomic_DNA"/>
</dbReference>
<reference evidence="12 13" key="1">
    <citation type="submission" date="2020-08" db="EMBL/GenBank/DDBJ databases">
        <title>Genomic Encyclopedia of Type Strains, Phase IV (KMG-IV): sequencing the most valuable type-strain genomes for metagenomic binning, comparative biology and taxonomic classification.</title>
        <authorList>
            <person name="Goeker M."/>
        </authorList>
    </citation>
    <scope>NUCLEOTIDE SEQUENCE [LARGE SCALE GENOMIC DNA]</scope>
    <source>
        <strain evidence="12 13">DSM 102235</strain>
    </source>
</reference>
<comment type="caution">
    <text evidence="12">The sequence shown here is derived from an EMBL/GenBank/DDBJ whole genome shotgun (WGS) entry which is preliminary data.</text>
</comment>
<dbReference type="RefSeq" id="WP_183966846.1">
    <property type="nucleotide sequence ID" value="NZ_BAABBZ010000002.1"/>
</dbReference>
<gene>
    <name evidence="10" type="primary">murJ</name>
    <name evidence="12" type="ORF">GGQ68_002795</name>
</gene>
<evidence type="ECO:0000256" key="3">
    <source>
        <dbReference type="ARBA" id="ARBA00022692"/>
    </source>
</evidence>
<evidence type="ECO:0000256" key="1">
    <source>
        <dbReference type="ARBA" id="ARBA00004651"/>
    </source>
</evidence>
<comment type="similarity">
    <text evidence="9 10 11">Belongs to the MurJ/MviN family.</text>
</comment>
<comment type="pathway">
    <text evidence="10">Cell wall biogenesis; peptidoglycan biosynthesis.</text>
</comment>
<dbReference type="InterPro" id="IPR051050">
    <property type="entry name" value="Lipid_II_flippase_MurJ/MviN"/>
</dbReference>
<keyword evidence="4 10" id="KW-0133">Cell shape</keyword>
<name>A0A7W6DRM1_9RHOB</name>
<organism evidence="12 13">
    <name type="scientific">Sagittula marina</name>
    <dbReference type="NCBI Taxonomy" id="943940"/>
    <lineage>
        <taxon>Bacteria</taxon>
        <taxon>Pseudomonadati</taxon>
        <taxon>Pseudomonadota</taxon>
        <taxon>Alphaproteobacteria</taxon>
        <taxon>Rhodobacterales</taxon>
        <taxon>Roseobacteraceae</taxon>
        <taxon>Sagittula</taxon>
    </lineage>
</organism>
<keyword evidence="13" id="KW-1185">Reference proteome</keyword>
<feature type="transmembrane region" description="Helical" evidence="10">
    <location>
        <begin position="449"/>
        <end position="467"/>
    </location>
</feature>
<keyword evidence="5 10" id="KW-0573">Peptidoglycan synthesis</keyword>
<feature type="transmembrane region" description="Helical" evidence="10">
    <location>
        <begin position="313"/>
        <end position="337"/>
    </location>
</feature>
<dbReference type="AlphaFoldDB" id="A0A7W6DRM1"/>
<comment type="subcellular location">
    <subcellularLocation>
        <location evidence="10">Cell inner membrane</location>
        <topology evidence="10">Multi-pass membrane protein</topology>
    </subcellularLocation>
    <subcellularLocation>
        <location evidence="1">Cell membrane</location>
        <topology evidence="1">Multi-pass membrane protein</topology>
    </subcellularLocation>
</comment>
<dbReference type="GO" id="GO:0009252">
    <property type="term" value="P:peptidoglycan biosynthetic process"/>
    <property type="evidence" value="ECO:0007669"/>
    <property type="project" value="UniProtKB-UniRule"/>
</dbReference>
<feature type="transmembrane region" description="Helical" evidence="10">
    <location>
        <begin position="187"/>
        <end position="209"/>
    </location>
</feature>
<keyword evidence="7 10" id="KW-0472">Membrane</keyword>
<dbReference type="PANTHER" id="PTHR47019">
    <property type="entry name" value="LIPID II FLIPPASE MURJ"/>
    <property type="match status" value="1"/>
</dbReference>
<protein>
    <recommendedName>
        <fullName evidence="10">Probable lipid II flippase MurJ</fullName>
    </recommendedName>
</protein>
<dbReference type="InterPro" id="IPR004268">
    <property type="entry name" value="MurJ"/>
</dbReference>
<dbReference type="GO" id="GO:0008360">
    <property type="term" value="P:regulation of cell shape"/>
    <property type="evidence" value="ECO:0007669"/>
    <property type="project" value="UniProtKB-UniRule"/>
</dbReference>
<dbReference type="CDD" id="cd13123">
    <property type="entry name" value="MATE_MurJ_like"/>
    <property type="match status" value="1"/>
</dbReference>
<feature type="transmembrane region" description="Helical" evidence="10">
    <location>
        <begin position="161"/>
        <end position="181"/>
    </location>
</feature>
<dbReference type="GO" id="GO:0034204">
    <property type="term" value="P:lipid translocation"/>
    <property type="evidence" value="ECO:0007669"/>
    <property type="project" value="TreeGrafter"/>
</dbReference>
<feature type="transmembrane region" description="Helical" evidence="10">
    <location>
        <begin position="479"/>
        <end position="504"/>
    </location>
</feature>
<dbReference type="GO" id="GO:0015648">
    <property type="term" value="F:lipid-linked peptidoglycan transporter activity"/>
    <property type="evidence" value="ECO:0007669"/>
    <property type="project" value="UniProtKB-UniRule"/>
</dbReference>
<keyword evidence="10 11" id="KW-0961">Cell wall biogenesis/degradation</keyword>
<evidence type="ECO:0000256" key="7">
    <source>
        <dbReference type="ARBA" id="ARBA00023136"/>
    </source>
</evidence>
<evidence type="ECO:0000256" key="9">
    <source>
        <dbReference type="ARBA" id="ARBA00061532"/>
    </source>
</evidence>
<feature type="transmembrane region" description="Helical" evidence="10">
    <location>
        <begin position="386"/>
        <end position="405"/>
    </location>
</feature>
<keyword evidence="2 10" id="KW-1003">Cell membrane</keyword>
<dbReference type="PRINTS" id="PR01806">
    <property type="entry name" value="VIRFACTRMVIN"/>
</dbReference>
<keyword evidence="10 11" id="KW-0813">Transport</keyword>
<dbReference type="PANTHER" id="PTHR47019:SF1">
    <property type="entry name" value="LIPID II FLIPPASE MURJ"/>
    <property type="match status" value="1"/>
</dbReference>
<evidence type="ECO:0000256" key="5">
    <source>
        <dbReference type="ARBA" id="ARBA00022984"/>
    </source>
</evidence>
<dbReference type="HAMAP" id="MF_02078">
    <property type="entry name" value="MurJ_MviN"/>
    <property type="match status" value="1"/>
</dbReference>
<evidence type="ECO:0000313" key="13">
    <source>
        <dbReference type="Proteomes" id="UP000541426"/>
    </source>
</evidence>
<keyword evidence="6 10" id="KW-1133">Transmembrane helix</keyword>
<feature type="transmembrane region" description="Helical" evidence="10">
    <location>
        <begin position="135"/>
        <end position="154"/>
    </location>
</feature>
<feature type="transmembrane region" description="Helical" evidence="10">
    <location>
        <begin position="349"/>
        <end position="366"/>
    </location>
</feature>
<feature type="transmembrane region" description="Helical" evidence="10">
    <location>
        <begin position="230"/>
        <end position="251"/>
    </location>
</feature>
<feature type="transmembrane region" description="Helical" evidence="10">
    <location>
        <begin position="92"/>
        <end position="115"/>
    </location>
</feature>
<dbReference type="PIRSF" id="PIRSF002869">
    <property type="entry name" value="MviN"/>
    <property type="match status" value="1"/>
</dbReference>
<feature type="transmembrane region" description="Helical" evidence="10">
    <location>
        <begin position="411"/>
        <end position="429"/>
    </location>
</feature>
<dbReference type="Pfam" id="PF03023">
    <property type="entry name" value="MurJ"/>
    <property type="match status" value="1"/>
</dbReference>
<comment type="function">
    <text evidence="8 10 11">Involved in peptidoglycan biosynthesis. Transports lipid-linked peptidoglycan precursors from the inner to the outer leaflet of the cytoplasmic membrane.</text>
</comment>